<organism evidence="2 3">
    <name type="scientific">Araneus ventricosus</name>
    <name type="common">Orbweaver spider</name>
    <name type="synonym">Epeira ventricosa</name>
    <dbReference type="NCBI Taxonomy" id="182803"/>
    <lineage>
        <taxon>Eukaryota</taxon>
        <taxon>Metazoa</taxon>
        <taxon>Ecdysozoa</taxon>
        <taxon>Arthropoda</taxon>
        <taxon>Chelicerata</taxon>
        <taxon>Arachnida</taxon>
        <taxon>Araneae</taxon>
        <taxon>Araneomorphae</taxon>
        <taxon>Entelegynae</taxon>
        <taxon>Araneoidea</taxon>
        <taxon>Araneidae</taxon>
        <taxon>Araneus</taxon>
    </lineage>
</organism>
<gene>
    <name evidence="2" type="ORF">AVEN_157971_1</name>
</gene>
<evidence type="ECO:0000313" key="3">
    <source>
        <dbReference type="Proteomes" id="UP000499080"/>
    </source>
</evidence>
<dbReference type="Pfam" id="PF00665">
    <property type="entry name" value="rve"/>
    <property type="match status" value="1"/>
</dbReference>
<proteinExistence type="predicted"/>
<dbReference type="SUPFAM" id="SSF53098">
    <property type="entry name" value="Ribonuclease H-like"/>
    <property type="match status" value="1"/>
</dbReference>
<dbReference type="Proteomes" id="UP000499080">
    <property type="component" value="Unassembled WGS sequence"/>
</dbReference>
<evidence type="ECO:0000313" key="2">
    <source>
        <dbReference type="EMBL" id="GBM94314.1"/>
    </source>
</evidence>
<sequence>MVRMDIFEKGLHGILQTVHPLSKVSRHVKFPKGGFSLPSARFSHIHLHVVGPLPPFKGYRYCPTVVDRFTRWTEVFPMIDQTANTIAETFYSCWISRFLVPEVVTTDQGRNFESDLFHSFTKHLGISKIRTAAYNPAANGMVERFHRQLKVSLMYRLGSTERWVQQLPTILLRFVFMLFTEQSYRRYEDCCSERIRATGQTENSINNLRKKFITVKAQLYTLSRRNSVLFLGNKFLLYKSLRSPLISYACPVWGGTDQTHKRRPETLSKLHS</sequence>
<dbReference type="GO" id="GO:0015074">
    <property type="term" value="P:DNA integration"/>
    <property type="evidence" value="ECO:0007669"/>
    <property type="project" value="InterPro"/>
</dbReference>
<reference evidence="2 3" key="1">
    <citation type="journal article" date="2019" name="Sci. Rep.">
        <title>Orb-weaving spider Araneus ventricosus genome elucidates the spidroin gene catalogue.</title>
        <authorList>
            <person name="Kono N."/>
            <person name="Nakamura H."/>
            <person name="Ohtoshi R."/>
            <person name="Moran D.A.P."/>
            <person name="Shinohara A."/>
            <person name="Yoshida Y."/>
            <person name="Fujiwara M."/>
            <person name="Mori M."/>
            <person name="Tomita M."/>
            <person name="Arakawa K."/>
        </authorList>
    </citation>
    <scope>NUCLEOTIDE SEQUENCE [LARGE SCALE GENOMIC DNA]</scope>
</reference>
<dbReference type="AlphaFoldDB" id="A0A4Y2JWC9"/>
<keyword evidence="3" id="KW-1185">Reference proteome</keyword>
<protein>
    <recommendedName>
        <fullName evidence="1">Integrase catalytic domain-containing protein</fullName>
    </recommendedName>
</protein>
<name>A0A4Y2JWC9_ARAVE</name>
<comment type="caution">
    <text evidence="2">The sequence shown here is derived from an EMBL/GenBank/DDBJ whole genome shotgun (WGS) entry which is preliminary data.</text>
</comment>
<dbReference type="InterPro" id="IPR036397">
    <property type="entry name" value="RNaseH_sf"/>
</dbReference>
<dbReference type="InterPro" id="IPR001584">
    <property type="entry name" value="Integrase_cat-core"/>
</dbReference>
<dbReference type="EMBL" id="BGPR01003957">
    <property type="protein sequence ID" value="GBM94314.1"/>
    <property type="molecule type" value="Genomic_DNA"/>
</dbReference>
<dbReference type="GO" id="GO:0003676">
    <property type="term" value="F:nucleic acid binding"/>
    <property type="evidence" value="ECO:0007669"/>
    <property type="project" value="InterPro"/>
</dbReference>
<dbReference type="PROSITE" id="PS50994">
    <property type="entry name" value="INTEGRASE"/>
    <property type="match status" value="1"/>
</dbReference>
<evidence type="ECO:0000259" key="1">
    <source>
        <dbReference type="PROSITE" id="PS50994"/>
    </source>
</evidence>
<dbReference type="InterPro" id="IPR012337">
    <property type="entry name" value="RNaseH-like_sf"/>
</dbReference>
<accession>A0A4Y2JWC9</accession>
<dbReference type="Gene3D" id="3.30.420.10">
    <property type="entry name" value="Ribonuclease H-like superfamily/Ribonuclease H"/>
    <property type="match status" value="1"/>
</dbReference>
<feature type="domain" description="Integrase catalytic" evidence="1">
    <location>
        <begin position="34"/>
        <end position="210"/>
    </location>
</feature>
<dbReference type="OrthoDB" id="775972at2759"/>
<dbReference type="PANTHER" id="PTHR38681">
    <property type="entry name" value="RETROVIRUS-RELATED POL POLYPROTEIN FROM TRANSPOSON 412-LIKE PROTEIN-RELATED"/>
    <property type="match status" value="1"/>
</dbReference>
<dbReference type="PANTHER" id="PTHR38681:SF1">
    <property type="entry name" value="RETROVIRUS-RELATED POL POLYPROTEIN FROM TRANSPOSON 412-LIKE PROTEIN"/>
    <property type="match status" value="1"/>
</dbReference>